<keyword evidence="2" id="KW-1185">Reference proteome</keyword>
<evidence type="ECO:0000313" key="2">
    <source>
        <dbReference type="Proteomes" id="UP001234297"/>
    </source>
</evidence>
<sequence>MGDDADAVGARRGGGAYLVPEFCSEGETRSTQGRQWWSEALSVELLADEEDGEDNVIFSITPPQDQRQGFNVELGFKFVETDN</sequence>
<reference evidence="1 2" key="1">
    <citation type="journal article" date="2022" name="Hortic Res">
        <title>A haplotype resolved chromosomal level avocado genome allows analysis of novel avocado genes.</title>
        <authorList>
            <person name="Nath O."/>
            <person name="Fletcher S.J."/>
            <person name="Hayward A."/>
            <person name="Shaw L.M."/>
            <person name="Masouleh A.K."/>
            <person name="Furtado A."/>
            <person name="Henry R.J."/>
            <person name="Mitter N."/>
        </authorList>
    </citation>
    <scope>NUCLEOTIDE SEQUENCE [LARGE SCALE GENOMIC DNA]</scope>
    <source>
        <strain evidence="2">cv. Hass</strain>
    </source>
</reference>
<proteinExistence type="predicted"/>
<dbReference type="EMBL" id="CM056817">
    <property type="protein sequence ID" value="KAJ8619974.1"/>
    <property type="molecule type" value="Genomic_DNA"/>
</dbReference>
<name>A0ACC2KFR2_PERAE</name>
<comment type="caution">
    <text evidence="1">The sequence shown here is derived from an EMBL/GenBank/DDBJ whole genome shotgun (WGS) entry which is preliminary data.</text>
</comment>
<protein>
    <submittedName>
        <fullName evidence="1">Uncharacterized protein</fullName>
    </submittedName>
</protein>
<gene>
    <name evidence="1" type="ORF">MRB53_028503</name>
</gene>
<dbReference type="Proteomes" id="UP001234297">
    <property type="component" value="Chromosome 9"/>
</dbReference>
<accession>A0ACC2KFR2</accession>
<evidence type="ECO:0000313" key="1">
    <source>
        <dbReference type="EMBL" id="KAJ8619974.1"/>
    </source>
</evidence>
<organism evidence="1 2">
    <name type="scientific">Persea americana</name>
    <name type="common">Avocado</name>
    <dbReference type="NCBI Taxonomy" id="3435"/>
    <lineage>
        <taxon>Eukaryota</taxon>
        <taxon>Viridiplantae</taxon>
        <taxon>Streptophyta</taxon>
        <taxon>Embryophyta</taxon>
        <taxon>Tracheophyta</taxon>
        <taxon>Spermatophyta</taxon>
        <taxon>Magnoliopsida</taxon>
        <taxon>Magnoliidae</taxon>
        <taxon>Laurales</taxon>
        <taxon>Lauraceae</taxon>
        <taxon>Persea</taxon>
    </lineage>
</organism>